<name>A0A328THW1_9GAMM</name>
<feature type="region of interest" description="Disordered" evidence="1">
    <location>
        <begin position="19"/>
        <end position="38"/>
    </location>
</feature>
<reference evidence="2" key="1">
    <citation type="submission" date="2018-04" db="EMBL/GenBank/DDBJ databases">
        <title>Genomes of the Obligate Erwinia dacicola and Facultative Enterobacter sp. OLF Endosymbionts of the Olive Fruit fly, Bactrocera oleae.</title>
        <authorList>
            <person name="Estes A.M."/>
            <person name="Hearn D.J."/>
            <person name="Agarwal S."/>
            <person name="Pierson E.A."/>
            <person name="Dunning-Hotopp J.C."/>
        </authorList>
    </citation>
    <scope>NUCLEOTIDE SEQUENCE [LARGE SCALE GENOMIC DNA]</scope>
    <source>
        <strain evidence="2">Oroville</strain>
    </source>
</reference>
<dbReference type="AlphaFoldDB" id="A0A328THW1"/>
<comment type="caution">
    <text evidence="2">The sequence shown here is derived from an EMBL/GenBank/DDBJ whole genome shotgun (WGS) entry which is preliminary data.</text>
</comment>
<organism evidence="2 3">
    <name type="scientific">Candidatus Erwinia dacicola</name>
    <dbReference type="NCBI Taxonomy" id="252393"/>
    <lineage>
        <taxon>Bacteria</taxon>
        <taxon>Pseudomonadati</taxon>
        <taxon>Pseudomonadota</taxon>
        <taxon>Gammaproteobacteria</taxon>
        <taxon>Enterobacterales</taxon>
        <taxon>Erwiniaceae</taxon>
        <taxon>Erwinia</taxon>
    </lineage>
</organism>
<gene>
    <name evidence="2" type="ORF">ACZ87_03165</name>
</gene>
<evidence type="ECO:0000313" key="2">
    <source>
        <dbReference type="EMBL" id="RAP70038.1"/>
    </source>
</evidence>
<evidence type="ECO:0000313" key="3">
    <source>
        <dbReference type="Proteomes" id="UP000244334"/>
    </source>
</evidence>
<keyword evidence="3" id="KW-1185">Reference proteome</keyword>
<dbReference type="Proteomes" id="UP000244334">
    <property type="component" value="Unassembled WGS sequence"/>
</dbReference>
<sequence length="38" mass="4193">MQQCPLNCVIIGMVRDGSHGQAISKDTIQSPNHQDEIK</sequence>
<evidence type="ECO:0000256" key="1">
    <source>
        <dbReference type="SAM" id="MobiDB-lite"/>
    </source>
</evidence>
<dbReference type="EMBL" id="LJAM02000486">
    <property type="protein sequence ID" value="RAP70038.1"/>
    <property type="molecule type" value="Genomic_DNA"/>
</dbReference>
<protein>
    <submittedName>
        <fullName evidence="2">Uncharacterized protein</fullName>
    </submittedName>
</protein>
<accession>A0A328THW1</accession>
<proteinExistence type="predicted"/>